<dbReference type="InterPro" id="IPR036271">
    <property type="entry name" value="Tet_transcr_reg_TetR-rel_C_sf"/>
</dbReference>
<dbReference type="PANTHER" id="PTHR30055:SF234">
    <property type="entry name" value="HTH-TYPE TRANSCRIPTIONAL REGULATOR BETI"/>
    <property type="match status" value="1"/>
</dbReference>
<proteinExistence type="predicted"/>
<dbReference type="PROSITE" id="PS50977">
    <property type="entry name" value="HTH_TETR_2"/>
    <property type="match status" value="1"/>
</dbReference>
<evidence type="ECO:0000256" key="4">
    <source>
        <dbReference type="PROSITE-ProRule" id="PRU00335"/>
    </source>
</evidence>
<dbReference type="SUPFAM" id="SSF46689">
    <property type="entry name" value="Homeodomain-like"/>
    <property type="match status" value="1"/>
</dbReference>
<dbReference type="InterPro" id="IPR009057">
    <property type="entry name" value="Homeodomain-like_sf"/>
</dbReference>
<dbReference type="AlphaFoldDB" id="A0A7I7WVU8"/>
<dbReference type="SUPFAM" id="SSF48498">
    <property type="entry name" value="Tetracyclin repressor-like, C-terminal domain"/>
    <property type="match status" value="1"/>
</dbReference>
<dbReference type="EMBL" id="AP022608">
    <property type="protein sequence ID" value="BBZ20935.1"/>
    <property type="molecule type" value="Genomic_DNA"/>
</dbReference>
<organism evidence="6 7">
    <name type="scientific">Mycolicibacterium gadium</name>
    <name type="common">Mycobacterium gadium</name>
    <dbReference type="NCBI Taxonomy" id="1794"/>
    <lineage>
        <taxon>Bacteria</taxon>
        <taxon>Bacillati</taxon>
        <taxon>Actinomycetota</taxon>
        <taxon>Actinomycetes</taxon>
        <taxon>Mycobacteriales</taxon>
        <taxon>Mycobacteriaceae</taxon>
        <taxon>Mycolicibacterium</taxon>
    </lineage>
</organism>
<keyword evidence="3" id="KW-0804">Transcription</keyword>
<accession>A0A7I7WVU8</accession>
<sequence length="225" mass="24822">MTSARLANGVPMICDVQPETAEGDDRNCIIDAAYTCLSEPHSGAISVAAILQRAGVSTRAFYRHFESKDELFLAMLRQETDLLAERLDRICAEVPGGPVDQVRAWISGMFGLIHDDQTRMHFSVIDSDEVRAAKGYRETREQAHADRERSLVGILRRGREDGTFPLTNPEQDAIAISALVSRMMLTQHYEDKVRCAAGAEPSSGLRVTCPGRHPAMSFGRAGSRF</sequence>
<protein>
    <submittedName>
        <fullName evidence="6">TetR family transcriptional regulator</fullName>
    </submittedName>
</protein>
<dbReference type="GO" id="GO:0000976">
    <property type="term" value="F:transcription cis-regulatory region binding"/>
    <property type="evidence" value="ECO:0007669"/>
    <property type="project" value="TreeGrafter"/>
</dbReference>
<dbReference type="InterPro" id="IPR001647">
    <property type="entry name" value="HTH_TetR"/>
</dbReference>
<evidence type="ECO:0000256" key="1">
    <source>
        <dbReference type="ARBA" id="ARBA00023015"/>
    </source>
</evidence>
<evidence type="ECO:0000313" key="7">
    <source>
        <dbReference type="Proteomes" id="UP000466187"/>
    </source>
</evidence>
<dbReference type="Pfam" id="PF00440">
    <property type="entry name" value="TetR_N"/>
    <property type="match status" value="1"/>
</dbReference>
<evidence type="ECO:0000256" key="2">
    <source>
        <dbReference type="ARBA" id="ARBA00023125"/>
    </source>
</evidence>
<feature type="domain" description="HTH tetR-type" evidence="5">
    <location>
        <begin position="23"/>
        <end position="83"/>
    </location>
</feature>
<evidence type="ECO:0000256" key="3">
    <source>
        <dbReference type="ARBA" id="ARBA00023163"/>
    </source>
</evidence>
<dbReference type="KEGG" id="mgad:MGAD_52700"/>
<dbReference type="PANTHER" id="PTHR30055">
    <property type="entry name" value="HTH-TYPE TRANSCRIPTIONAL REGULATOR RUTR"/>
    <property type="match status" value="1"/>
</dbReference>
<evidence type="ECO:0000259" key="5">
    <source>
        <dbReference type="PROSITE" id="PS50977"/>
    </source>
</evidence>
<reference evidence="6 7" key="1">
    <citation type="journal article" date="2019" name="Emerg. Microbes Infect.">
        <title>Comprehensive subspecies identification of 175 nontuberculous mycobacteria species based on 7547 genomic profiles.</title>
        <authorList>
            <person name="Matsumoto Y."/>
            <person name="Kinjo T."/>
            <person name="Motooka D."/>
            <person name="Nabeya D."/>
            <person name="Jung N."/>
            <person name="Uechi K."/>
            <person name="Horii T."/>
            <person name="Iida T."/>
            <person name="Fujita J."/>
            <person name="Nakamura S."/>
        </authorList>
    </citation>
    <scope>NUCLEOTIDE SEQUENCE [LARGE SCALE GENOMIC DNA]</scope>
    <source>
        <strain evidence="6 7">JCM 12688</strain>
    </source>
</reference>
<name>A0A7I7WVU8_MYCGU</name>
<dbReference type="GO" id="GO:0003700">
    <property type="term" value="F:DNA-binding transcription factor activity"/>
    <property type="evidence" value="ECO:0007669"/>
    <property type="project" value="TreeGrafter"/>
</dbReference>
<feature type="DNA-binding region" description="H-T-H motif" evidence="4">
    <location>
        <begin position="46"/>
        <end position="65"/>
    </location>
</feature>
<gene>
    <name evidence="6" type="ORF">MGAD_52700</name>
</gene>
<evidence type="ECO:0000313" key="6">
    <source>
        <dbReference type="EMBL" id="BBZ20935.1"/>
    </source>
</evidence>
<dbReference type="InterPro" id="IPR050109">
    <property type="entry name" value="HTH-type_TetR-like_transc_reg"/>
</dbReference>
<dbReference type="PRINTS" id="PR00455">
    <property type="entry name" value="HTHTETR"/>
</dbReference>
<dbReference type="Gene3D" id="1.10.357.10">
    <property type="entry name" value="Tetracycline Repressor, domain 2"/>
    <property type="match status" value="1"/>
</dbReference>
<dbReference type="Proteomes" id="UP000466187">
    <property type="component" value="Chromosome"/>
</dbReference>
<keyword evidence="1" id="KW-0805">Transcription regulation</keyword>
<keyword evidence="2 4" id="KW-0238">DNA-binding</keyword>